<evidence type="ECO:0000256" key="1">
    <source>
        <dbReference type="ARBA" id="ARBA00004184"/>
    </source>
</evidence>
<feature type="domain" description="GRIP" evidence="7">
    <location>
        <begin position="24"/>
        <end position="72"/>
    </location>
</feature>
<evidence type="ECO:0000256" key="4">
    <source>
        <dbReference type="ARBA" id="ARBA00023054"/>
    </source>
</evidence>
<organism evidence="8 9">
    <name type="scientific">Lunasporangiospora selenospora</name>
    <dbReference type="NCBI Taxonomy" id="979761"/>
    <lineage>
        <taxon>Eukaryota</taxon>
        <taxon>Fungi</taxon>
        <taxon>Fungi incertae sedis</taxon>
        <taxon>Mucoromycota</taxon>
        <taxon>Mortierellomycotina</taxon>
        <taxon>Mortierellomycetes</taxon>
        <taxon>Mortierellales</taxon>
        <taxon>Mortierellaceae</taxon>
        <taxon>Lunasporangiospora</taxon>
    </lineage>
</organism>
<dbReference type="GO" id="GO:0005794">
    <property type="term" value="C:Golgi apparatus"/>
    <property type="evidence" value="ECO:0007669"/>
    <property type="project" value="TreeGrafter"/>
</dbReference>
<evidence type="ECO:0000256" key="2">
    <source>
        <dbReference type="ARBA" id="ARBA00004496"/>
    </source>
</evidence>
<dbReference type="PANTHER" id="PTHR23157">
    <property type="entry name" value="GRIP AND COILED-COIL DOMAIN-CONTAINING PROTEIN 1"/>
    <property type="match status" value="1"/>
</dbReference>
<keyword evidence="9" id="KW-1185">Reference proteome</keyword>
<evidence type="ECO:0000313" key="9">
    <source>
        <dbReference type="Proteomes" id="UP000780801"/>
    </source>
</evidence>
<dbReference type="AlphaFoldDB" id="A0A9P6KAF2"/>
<dbReference type="Proteomes" id="UP000780801">
    <property type="component" value="Unassembled WGS sequence"/>
</dbReference>
<dbReference type="Gene3D" id="1.10.220.60">
    <property type="entry name" value="GRIP domain"/>
    <property type="match status" value="1"/>
</dbReference>
<dbReference type="InterPro" id="IPR000237">
    <property type="entry name" value="GRIP_dom"/>
</dbReference>
<protein>
    <recommendedName>
        <fullName evidence="7">GRIP domain-containing protein</fullName>
    </recommendedName>
</protein>
<reference evidence="8" key="1">
    <citation type="journal article" date="2020" name="Fungal Divers.">
        <title>Resolving the Mortierellaceae phylogeny through synthesis of multi-gene phylogenetics and phylogenomics.</title>
        <authorList>
            <person name="Vandepol N."/>
            <person name="Liber J."/>
            <person name="Desiro A."/>
            <person name="Na H."/>
            <person name="Kennedy M."/>
            <person name="Barry K."/>
            <person name="Grigoriev I.V."/>
            <person name="Miller A.N."/>
            <person name="O'Donnell K."/>
            <person name="Stajich J.E."/>
            <person name="Bonito G."/>
        </authorList>
    </citation>
    <scope>NUCLEOTIDE SEQUENCE</scope>
    <source>
        <strain evidence="8">KOD1015</strain>
    </source>
</reference>
<accession>A0A9P6KAF2</accession>
<name>A0A9P6KAF2_9FUNG</name>
<keyword evidence="5" id="KW-0472">Membrane</keyword>
<evidence type="ECO:0000256" key="6">
    <source>
        <dbReference type="SAM" id="MobiDB-lite"/>
    </source>
</evidence>
<evidence type="ECO:0000256" key="5">
    <source>
        <dbReference type="ARBA" id="ARBA00023136"/>
    </source>
</evidence>
<dbReference type="PROSITE" id="PS50913">
    <property type="entry name" value="GRIP"/>
    <property type="match status" value="1"/>
</dbReference>
<comment type="caution">
    <text evidence="8">The sequence shown here is derived from an EMBL/GenBank/DDBJ whole genome shotgun (WGS) entry which is preliminary data.</text>
</comment>
<feature type="region of interest" description="Disordered" evidence="6">
    <location>
        <begin position="1"/>
        <end position="28"/>
    </location>
</feature>
<dbReference type="Pfam" id="PF01465">
    <property type="entry name" value="GRIP"/>
    <property type="match status" value="1"/>
</dbReference>
<proteinExistence type="predicted"/>
<dbReference type="SMART" id="SM00755">
    <property type="entry name" value="Grip"/>
    <property type="match status" value="1"/>
</dbReference>
<feature type="compositionally biased region" description="Pro residues" evidence="6">
    <location>
        <begin position="1"/>
        <end position="10"/>
    </location>
</feature>
<evidence type="ECO:0000256" key="3">
    <source>
        <dbReference type="ARBA" id="ARBA00022490"/>
    </source>
</evidence>
<keyword evidence="4" id="KW-0175">Coiled coil</keyword>
<keyword evidence="3" id="KW-0963">Cytoplasm</keyword>
<dbReference type="EMBL" id="JAABOA010004478">
    <property type="protein sequence ID" value="KAF9577703.1"/>
    <property type="molecule type" value="Genomic_DNA"/>
</dbReference>
<sequence length="73" mass="8573">MSPQSTPPSTPHFGRMLQHQQQDKPEDDINVEYLKNVLLRFMENKDRRQQLVPVISQMLRLTPDETKRLSRGA</sequence>
<gene>
    <name evidence="8" type="ORF">BGW38_006913</name>
</gene>
<dbReference type="InterPro" id="IPR051952">
    <property type="entry name" value="Golgi-autophagy_related"/>
</dbReference>
<evidence type="ECO:0000259" key="7">
    <source>
        <dbReference type="PROSITE" id="PS50913"/>
    </source>
</evidence>
<dbReference type="PANTHER" id="PTHR23157:SF25">
    <property type="entry name" value="GRIP AND COILED-COIL DOMAIN-CONTAINING PROTEIN 1"/>
    <property type="match status" value="1"/>
</dbReference>
<evidence type="ECO:0000313" key="8">
    <source>
        <dbReference type="EMBL" id="KAF9577703.1"/>
    </source>
</evidence>
<comment type="subcellular location">
    <subcellularLocation>
        <location evidence="2">Cytoplasm</location>
    </subcellularLocation>
    <subcellularLocation>
        <location evidence="1">Endomembrane system</location>
        <topology evidence="1">Peripheral membrane protein</topology>
    </subcellularLocation>
</comment>
<dbReference type="OrthoDB" id="1926336at2759"/>